<evidence type="ECO:0000256" key="2">
    <source>
        <dbReference type="ARBA" id="ARBA00022801"/>
    </source>
</evidence>
<proteinExistence type="inferred from homology"/>
<protein>
    <recommendedName>
        <fullName evidence="3">Carboxylic ester hydrolase</fullName>
        <ecNumber evidence="3">3.1.1.-</ecNumber>
    </recommendedName>
</protein>
<dbReference type="EC" id="3.1.1.-" evidence="3"/>
<dbReference type="Pfam" id="PF00135">
    <property type="entry name" value="COesterase"/>
    <property type="match status" value="1"/>
</dbReference>
<gene>
    <name evidence="6" type="ORF">E4M00_10845</name>
</gene>
<sequence length="533" mass="57781">MDRRLLDERLATVRVTGGSVRGVRVGRTRVWRGIPYAAPPLGHLRFRSPTPVRPWAGIRDASSYGQIAPQRVRTGLGRARATVTGGEDCLTVNVRSPILGAREKGPLPVTVFIHGGGYNSGSSRDFSGQGESFVDSRRVVYVSFNYRLGALGYLDFTRYSTSARRFDNNLGLRDQLALLRWVQANIAAFGGDPHNVTVFGESAGGNAVTTLMATPSAHGLFSKAIAQSPPPDAVYAAARTAQWAGEYVELLRVVMAERAAGVGTPELLVAAPVDDLIAAGVQLQIRTPDLYPGEFCLAPVIDAELVPESPMAAFGAGRALRIPLIIGTNDREGSIFRGRIDILPRSSARIAALLGQASPEVADALRRAYPGLPSRRPAADLGGDYGFWFPSTRVADLHSRHAPVFAYRFDFAPRLLRLVGLDATHGVEMFALFDRLDDPLARAMTSLGGNESYAAAGERMRRHWLAFAESGAPEPPWPGYEEGERRTLIISDLDRVEADPRRERREAWEGFGRAHASAADESAPEREPPGPGR</sequence>
<comment type="similarity">
    <text evidence="1 3">Belongs to the type-B carboxylesterase/lipase family.</text>
</comment>
<evidence type="ECO:0000313" key="6">
    <source>
        <dbReference type="EMBL" id="TFV98476.1"/>
    </source>
</evidence>
<comment type="caution">
    <text evidence="6">The sequence shown here is derived from an EMBL/GenBank/DDBJ whole genome shotgun (WGS) entry which is preliminary data.</text>
</comment>
<dbReference type="GO" id="GO:0016787">
    <property type="term" value="F:hydrolase activity"/>
    <property type="evidence" value="ECO:0007669"/>
    <property type="project" value="UniProtKB-KW"/>
</dbReference>
<name>A0A4Y9R4N2_9MICO</name>
<keyword evidence="2 3" id="KW-0378">Hydrolase</keyword>
<feature type="compositionally biased region" description="Basic and acidic residues" evidence="4">
    <location>
        <begin position="523"/>
        <end position="533"/>
    </location>
</feature>
<dbReference type="Proteomes" id="UP000298127">
    <property type="component" value="Unassembled WGS sequence"/>
</dbReference>
<dbReference type="InterPro" id="IPR019826">
    <property type="entry name" value="Carboxylesterase_B_AS"/>
</dbReference>
<feature type="region of interest" description="Disordered" evidence="4">
    <location>
        <begin position="499"/>
        <end position="533"/>
    </location>
</feature>
<dbReference type="InterPro" id="IPR050309">
    <property type="entry name" value="Type-B_Carboxylest/Lipase"/>
</dbReference>
<evidence type="ECO:0000256" key="3">
    <source>
        <dbReference type="RuleBase" id="RU361235"/>
    </source>
</evidence>
<organism evidence="6 7">
    <name type="scientific">Orlajensenia leifsoniae</name>
    <dbReference type="NCBI Taxonomy" id="2561933"/>
    <lineage>
        <taxon>Bacteria</taxon>
        <taxon>Bacillati</taxon>
        <taxon>Actinomycetota</taxon>
        <taxon>Actinomycetes</taxon>
        <taxon>Micrococcales</taxon>
        <taxon>Microbacteriaceae</taxon>
        <taxon>Orlajensenia</taxon>
    </lineage>
</organism>
<evidence type="ECO:0000256" key="1">
    <source>
        <dbReference type="ARBA" id="ARBA00005964"/>
    </source>
</evidence>
<evidence type="ECO:0000256" key="4">
    <source>
        <dbReference type="SAM" id="MobiDB-lite"/>
    </source>
</evidence>
<dbReference type="AlphaFoldDB" id="A0A4Y9R4N2"/>
<accession>A0A4Y9R4N2</accession>
<dbReference type="InterPro" id="IPR029058">
    <property type="entry name" value="AB_hydrolase_fold"/>
</dbReference>
<dbReference type="PROSITE" id="PS00122">
    <property type="entry name" value="CARBOXYLESTERASE_B_1"/>
    <property type="match status" value="1"/>
</dbReference>
<dbReference type="InterPro" id="IPR002018">
    <property type="entry name" value="CarbesteraseB"/>
</dbReference>
<reference evidence="6 7" key="1">
    <citation type="journal article" date="2018" name="J. Microbiol.">
        <title>Leifsonia flava sp. nov., a novel actinobacterium isolated from the rhizosphere of Aquilegia viridiflora.</title>
        <authorList>
            <person name="Cai Y."/>
            <person name="Tao W.Z."/>
            <person name="Ma Y.J."/>
            <person name="Cheng J."/>
            <person name="Zhang M.Y."/>
            <person name="Zhang Y.X."/>
        </authorList>
    </citation>
    <scope>NUCLEOTIDE SEQUENCE [LARGE SCALE GENOMIC DNA]</scope>
    <source>
        <strain evidence="6 7">SYP-B2174</strain>
    </source>
</reference>
<evidence type="ECO:0000313" key="7">
    <source>
        <dbReference type="Proteomes" id="UP000298127"/>
    </source>
</evidence>
<dbReference type="EMBL" id="SPQZ01000003">
    <property type="protein sequence ID" value="TFV98476.1"/>
    <property type="molecule type" value="Genomic_DNA"/>
</dbReference>
<dbReference type="RefSeq" id="WP_135120495.1">
    <property type="nucleotide sequence ID" value="NZ_SPQZ01000003.1"/>
</dbReference>
<evidence type="ECO:0000259" key="5">
    <source>
        <dbReference type="Pfam" id="PF00135"/>
    </source>
</evidence>
<feature type="compositionally biased region" description="Basic and acidic residues" evidence="4">
    <location>
        <begin position="499"/>
        <end position="508"/>
    </location>
</feature>
<feature type="domain" description="Carboxylesterase type B" evidence="5">
    <location>
        <begin position="12"/>
        <end position="506"/>
    </location>
</feature>
<dbReference type="PANTHER" id="PTHR11559">
    <property type="entry name" value="CARBOXYLESTERASE"/>
    <property type="match status" value="1"/>
</dbReference>
<dbReference type="SUPFAM" id="SSF53474">
    <property type="entry name" value="alpha/beta-Hydrolases"/>
    <property type="match status" value="1"/>
</dbReference>
<dbReference type="Gene3D" id="3.40.50.1820">
    <property type="entry name" value="alpha/beta hydrolase"/>
    <property type="match status" value="1"/>
</dbReference>
<keyword evidence="7" id="KW-1185">Reference proteome</keyword>